<proteinExistence type="predicted"/>
<comment type="caution">
    <text evidence="1">The sequence shown here is derived from an EMBL/GenBank/DDBJ whole genome shotgun (WGS) entry which is preliminary data.</text>
</comment>
<dbReference type="Gene3D" id="2.60.40.1190">
    <property type="match status" value="1"/>
</dbReference>
<accession>A0A2M6ZFL2</accession>
<dbReference type="EMBL" id="PEWN01000095">
    <property type="protein sequence ID" value="PIU51156.1"/>
    <property type="molecule type" value="Genomic_DNA"/>
</dbReference>
<dbReference type="CDD" id="cd09620">
    <property type="entry name" value="CBM9_like_3"/>
    <property type="match status" value="1"/>
</dbReference>
<reference evidence="2" key="1">
    <citation type="submission" date="2017-09" db="EMBL/GenBank/DDBJ databases">
        <title>Depth-based differentiation of microbial function through sediment-hosted aquifers and enrichment of novel symbionts in the deep terrestrial subsurface.</title>
        <authorList>
            <person name="Probst A.J."/>
            <person name="Ladd B."/>
            <person name="Jarett J.K."/>
            <person name="Geller-Mcgrath D.E."/>
            <person name="Sieber C.M.K."/>
            <person name="Emerson J.B."/>
            <person name="Anantharaman K."/>
            <person name="Thomas B.C."/>
            <person name="Malmstrom R."/>
            <person name="Stieglmeier M."/>
            <person name="Klingl A."/>
            <person name="Woyke T."/>
            <person name="Ryan C.M."/>
            <person name="Banfield J.F."/>
        </authorList>
    </citation>
    <scope>NUCLEOTIDE SEQUENCE [LARGE SCALE GENOMIC DNA]</scope>
</reference>
<dbReference type="AlphaFoldDB" id="A0A2M6ZFL2"/>
<evidence type="ECO:0000313" key="1">
    <source>
        <dbReference type="EMBL" id="PIU51156.1"/>
    </source>
</evidence>
<name>A0A2M6ZFL2_9BACT</name>
<dbReference type="SUPFAM" id="SSF49344">
    <property type="entry name" value="CBD9-like"/>
    <property type="match status" value="1"/>
</dbReference>
<evidence type="ECO:0008006" key="3">
    <source>
        <dbReference type="Google" id="ProtNLM"/>
    </source>
</evidence>
<feature type="non-terminal residue" evidence="1">
    <location>
        <position position="1"/>
    </location>
</feature>
<organism evidence="1 2">
    <name type="scientific">Candidatus Desantisbacteria bacterium CG07_land_8_20_14_0_80_39_15</name>
    <dbReference type="NCBI Taxonomy" id="1974549"/>
    <lineage>
        <taxon>Bacteria</taxon>
        <taxon>Candidatus Desantisiibacteriota</taxon>
    </lineage>
</organism>
<evidence type="ECO:0000313" key="2">
    <source>
        <dbReference type="Proteomes" id="UP000229227"/>
    </source>
</evidence>
<dbReference type="Proteomes" id="UP000229227">
    <property type="component" value="Unassembled WGS sequence"/>
</dbReference>
<gene>
    <name evidence="1" type="ORF">COS91_05860</name>
</gene>
<protein>
    <recommendedName>
        <fullName evidence="3">Carbohydrate-binding domain-containing protein</fullName>
    </recommendedName>
</protein>
<sequence>INNFEDKDEYWSVEIAIPWENFSIAKAKNLPPKDKDEWRINLYRYERPIETQRYELTAWSPTYKRNFHIPERFGKVIFLE</sequence>